<evidence type="ECO:0000256" key="1">
    <source>
        <dbReference type="ARBA" id="ARBA00001933"/>
    </source>
</evidence>
<comment type="similarity">
    <text evidence="3">Belongs to the SelA family.</text>
</comment>
<evidence type="ECO:0000256" key="2">
    <source>
        <dbReference type="ARBA" id="ARBA00022898"/>
    </source>
</evidence>
<feature type="modified residue" description="N6-(pyridoxal phosphate)lysine" evidence="4">
    <location>
        <position position="209"/>
    </location>
</feature>
<dbReference type="GO" id="GO:0004125">
    <property type="term" value="F:L-seryl-tRNA(Sec) selenium transferase activity"/>
    <property type="evidence" value="ECO:0007669"/>
    <property type="project" value="TreeGrafter"/>
</dbReference>
<evidence type="ECO:0008006" key="6">
    <source>
        <dbReference type="Google" id="ProtNLM"/>
    </source>
</evidence>
<dbReference type="PANTHER" id="PTHR32328">
    <property type="entry name" value="L-SERYL-TRNA(SEC) SELENIUM TRANSFERASE"/>
    <property type="match status" value="1"/>
</dbReference>
<dbReference type="Gene3D" id="3.40.640.10">
    <property type="entry name" value="Type I PLP-dependent aspartate aminotransferase-like (Major domain)"/>
    <property type="match status" value="1"/>
</dbReference>
<dbReference type="InterPro" id="IPR015424">
    <property type="entry name" value="PyrdxlP-dep_Trfase"/>
</dbReference>
<proteinExistence type="inferred from homology"/>
<dbReference type="AlphaFoldDB" id="A0A6J4JWR5"/>
<dbReference type="SUPFAM" id="SSF53383">
    <property type="entry name" value="PLP-dependent transferases"/>
    <property type="match status" value="1"/>
</dbReference>
<name>A0A6J4JWR5_9CHLR</name>
<evidence type="ECO:0000256" key="3">
    <source>
        <dbReference type="ARBA" id="ARBA00044507"/>
    </source>
</evidence>
<dbReference type="InterPro" id="IPR018319">
    <property type="entry name" value="SelA-like"/>
</dbReference>
<gene>
    <name evidence="5" type="ORF">AVDCRST_MAG77-4529</name>
</gene>
<organism evidence="5">
    <name type="scientific">uncultured Chloroflexota bacterium</name>
    <dbReference type="NCBI Taxonomy" id="166587"/>
    <lineage>
        <taxon>Bacteria</taxon>
        <taxon>Bacillati</taxon>
        <taxon>Chloroflexota</taxon>
        <taxon>environmental samples</taxon>
    </lineage>
</organism>
<accession>A0A6J4JWR5</accession>
<evidence type="ECO:0000256" key="4">
    <source>
        <dbReference type="PIRSR" id="PIRSR618319-50"/>
    </source>
</evidence>
<evidence type="ECO:0000313" key="5">
    <source>
        <dbReference type="EMBL" id="CAA9289357.1"/>
    </source>
</evidence>
<dbReference type="InterPro" id="IPR015421">
    <property type="entry name" value="PyrdxlP-dep_Trfase_major"/>
</dbReference>
<keyword evidence="2 4" id="KW-0663">Pyridoxal phosphate</keyword>
<dbReference type="EMBL" id="CADCTC010000241">
    <property type="protein sequence ID" value="CAA9289357.1"/>
    <property type="molecule type" value="Genomic_DNA"/>
</dbReference>
<comment type="cofactor">
    <cofactor evidence="1 4">
        <name>pyridoxal 5'-phosphate</name>
        <dbReference type="ChEBI" id="CHEBI:597326"/>
    </cofactor>
</comment>
<sequence>MNVYGRLGVEPVINAAGTLTRYGSSLMLPEVVEAMVAASGHFVDMTELHVAAGDRIARLIGVEACHVCAGAAAGITLMAAATMAGSDPAKIKRLPDAAGMPSRFVVQRAHHNPFDQALRLTGGTFVDVGPDHAEIETALRRHRGEVAAVYATVAWFCLDDALAVPEMATLAHAAGVPLVVDAAAEVPPLANLTRFLREGADLVAFSGGKAIRGPQASGFILGRADLVEACRLNDGPNSAVGRPMKIGKEEIVGLVAAVESYVSRDHAADAALWERRVAHVVDTLAGLPGVRAWRQLPRGIGQLIPHAAVGWDEGAIGVTHAAVQQALLAGPPRIATQRVDAERYAFGGYATPELRIHPHTLQEGEVEIVAAHLRERLSTAPGTHTPGGETAASAVL</sequence>
<protein>
    <recommendedName>
        <fullName evidence="6">D-Glucosaminate-6-phosphate ammonia-lyase</fullName>
    </recommendedName>
</protein>
<reference evidence="5" key="1">
    <citation type="submission" date="2020-02" db="EMBL/GenBank/DDBJ databases">
        <authorList>
            <person name="Meier V. D."/>
        </authorList>
    </citation>
    <scope>NUCLEOTIDE SEQUENCE</scope>
    <source>
        <strain evidence="5">AVDCRST_MAG77</strain>
    </source>
</reference>
<dbReference type="PANTHER" id="PTHR32328:SF0">
    <property type="entry name" value="L-SERYL-TRNA(SEC) SELENIUM TRANSFERASE"/>
    <property type="match status" value="1"/>
</dbReference>
<dbReference type="Pfam" id="PF03841">
    <property type="entry name" value="SelA"/>
    <property type="match status" value="1"/>
</dbReference>